<evidence type="ECO:0000313" key="1">
    <source>
        <dbReference type="EMBL" id="CAH1777799.1"/>
    </source>
</evidence>
<dbReference type="AlphaFoldDB" id="A0A8J1THB8"/>
<feature type="non-terminal residue" evidence="1">
    <location>
        <position position="134"/>
    </location>
</feature>
<reference evidence="1" key="1">
    <citation type="submission" date="2022-03" db="EMBL/GenBank/DDBJ databases">
        <authorList>
            <person name="Martin C."/>
        </authorList>
    </citation>
    <scope>NUCLEOTIDE SEQUENCE</scope>
</reference>
<dbReference type="InterPro" id="IPR007934">
    <property type="entry name" value="AbfB_ABD"/>
</dbReference>
<accession>A0A8J1THB8</accession>
<dbReference type="GO" id="GO:0046373">
    <property type="term" value="P:L-arabinose metabolic process"/>
    <property type="evidence" value="ECO:0007669"/>
    <property type="project" value="InterPro"/>
</dbReference>
<dbReference type="SUPFAM" id="SSF110221">
    <property type="entry name" value="AbfB domain"/>
    <property type="match status" value="1"/>
</dbReference>
<dbReference type="EMBL" id="CAIIXF020000002">
    <property type="protein sequence ID" value="CAH1777799.1"/>
    <property type="molecule type" value="Genomic_DNA"/>
</dbReference>
<sequence length="134" mass="15097">GPLYIVSKNKPAHDFGLDSNGRGILMRGGDLFYILSPGLNFQKGTISFESVELPGSFLRNSGGKIKLEEFSSVPSFLHSATFWERENQFFSNYTAYESVENPGFYIRHSANSLVLEEFSGRHVFTEDASFWNVI</sequence>
<name>A0A8J1THB8_OWEFU</name>
<gene>
    <name evidence="1" type="ORF">OFUS_LOCUS4795</name>
</gene>
<dbReference type="Gene3D" id="2.80.10.50">
    <property type="match status" value="1"/>
</dbReference>
<protein>
    <submittedName>
        <fullName evidence="1">Uncharacterized protein</fullName>
    </submittedName>
</protein>
<comment type="caution">
    <text evidence="1">The sequence shown here is derived from an EMBL/GenBank/DDBJ whole genome shotgun (WGS) entry which is preliminary data.</text>
</comment>
<dbReference type="GO" id="GO:0046556">
    <property type="term" value="F:alpha-L-arabinofuranosidase activity"/>
    <property type="evidence" value="ECO:0007669"/>
    <property type="project" value="InterPro"/>
</dbReference>
<organism evidence="1 2">
    <name type="scientific">Owenia fusiformis</name>
    <name type="common">Polychaete worm</name>
    <dbReference type="NCBI Taxonomy" id="6347"/>
    <lineage>
        <taxon>Eukaryota</taxon>
        <taxon>Metazoa</taxon>
        <taxon>Spiralia</taxon>
        <taxon>Lophotrochozoa</taxon>
        <taxon>Annelida</taxon>
        <taxon>Polychaeta</taxon>
        <taxon>Sedentaria</taxon>
        <taxon>Canalipalpata</taxon>
        <taxon>Sabellida</taxon>
        <taxon>Oweniida</taxon>
        <taxon>Oweniidae</taxon>
        <taxon>Owenia</taxon>
    </lineage>
</organism>
<dbReference type="InterPro" id="IPR036195">
    <property type="entry name" value="AbfB_ABD_sf"/>
</dbReference>
<dbReference type="Proteomes" id="UP000749559">
    <property type="component" value="Unassembled WGS sequence"/>
</dbReference>
<dbReference type="Pfam" id="PF05270">
    <property type="entry name" value="AbfB"/>
    <property type="match status" value="1"/>
</dbReference>
<keyword evidence="2" id="KW-1185">Reference proteome</keyword>
<dbReference type="OrthoDB" id="5953039at2759"/>
<proteinExistence type="predicted"/>
<feature type="non-terminal residue" evidence="1">
    <location>
        <position position="1"/>
    </location>
</feature>
<evidence type="ECO:0000313" key="2">
    <source>
        <dbReference type="Proteomes" id="UP000749559"/>
    </source>
</evidence>